<accession>A0A8J3ICK7</accession>
<evidence type="ECO:0000313" key="1">
    <source>
        <dbReference type="EMBL" id="GHO48924.1"/>
    </source>
</evidence>
<evidence type="ECO:0000313" key="2">
    <source>
        <dbReference type="Proteomes" id="UP000612362"/>
    </source>
</evidence>
<comment type="caution">
    <text evidence="1">The sequence shown here is derived from an EMBL/GenBank/DDBJ whole genome shotgun (WGS) entry which is preliminary data.</text>
</comment>
<proteinExistence type="predicted"/>
<dbReference type="Proteomes" id="UP000612362">
    <property type="component" value="Unassembled WGS sequence"/>
</dbReference>
<dbReference type="AlphaFoldDB" id="A0A8J3ICK7"/>
<reference evidence="1" key="1">
    <citation type="submission" date="2020-10" db="EMBL/GenBank/DDBJ databases">
        <title>Taxonomic study of unclassified bacteria belonging to the class Ktedonobacteria.</title>
        <authorList>
            <person name="Yabe S."/>
            <person name="Wang C.M."/>
            <person name="Zheng Y."/>
            <person name="Sakai Y."/>
            <person name="Cavaletti L."/>
            <person name="Monciardini P."/>
            <person name="Donadio S."/>
        </authorList>
    </citation>
    <scope>NUCLEOTIDE SEQUENCE</scope>
    <source>
        <strain evidence="1">SOSP1-1</strain>
    </source>
</reference>
<name>A0A8J3ICK7_9CHLR</name>
<gene>
    <name evidence="1" type="ORF">KSX_70870</name>
</gene>
<dbReference type="EMBL" id="BNJF01000004">
    <property type="protein sequence ID" value="GHO48924.1"/>
    <property type="molecule type" value="Genomic_DNA"/>
</dbReference>
<protein>
    <submittedName>
        <fullName evidence="1">Uncharacterized protein</fullName>
    </submittedName>
</protein>
<sequence>MKAIETEVTLIHKERTLAPLRSSVLFQPLCLLMQEMQEWSGKPSQLKEFLSTRFPDELKTWYRSPSKFVEEVKKITPALQEEGITVDIAPKTELITLTAKTE</sequence>
<organism evidence="1 2">
    <name type="scientific">Ktedonospora formicarum</name>
    <dbReference type="NCBI Taxonomy" id="2778364"/>
    <lineage>
        <taxon>Bacteria</taxon>
        <taxon>Bacillati</taxon>
        <taxon>Chloroflexota</taxon>
        <taxon>Ktedonobacteria</taxon>
        <taxon>Ktedonobacterales</taxon>
        <taxon>Ktedonobacteraceae</taxon>
        <taxon>Ktedonospora</taxon>
    </lineage>
</organism>
<keyword evidence="2" id="KW-1185">Reference proteome</keyword>
<dbReference type="RefSeq" id="WP_220198068.1">
    <property type="nucleotide sequence ID" value="NZ_BNJF01000004.1"/>
</dbReference>